<name>A0ABX2F4Z9_9PSEU</name>
<dbReference type="Proteomes" id="UP000763557">
    <property type="component" value="Unassembled WGS sequence"/>
</dbReference>
<evidence type="ECO:0000313" key="2">
    <source>
        <dbReference type="Proteomes" id="UP000763557"/>
    </source>
</evidence>
<keyword evidence="2" id="KW-1185">Reference proteome</keyword>
<organism evidence="1 2">
    <name type="scientific">Kibdelosporangium persicum</name>
    <dbReference type="NCBI Taxonomy" id="2698649"/>
    <lineage>
        <taxon>Bacteria</taxon>
        <taxon>Bacillati</taxon>
        <taxon>Actinomycetota</taxon>
        <taxon>Actinomycetes</taxon>
        <taxon>Pseudonocardiales</taxon>
        <taxon>Pseudonocardiaceae</taxon>
        <taxon>Kibdelosporangium</taxon>
    </lineage>
</organism>
<comment type="caution">
    <text evidence="1">The sequence shown here is derived from an EMBL/GenBank/DDBJ whole genome shotgun (WGS) entry which is preliminary data.</text>
</comment>
<evidence type="ECO:0000313" key="1">
    <source>
        <dbReference type="EMBL" id="NRN66322.1"/>
    </source>
</evidence>
<reference evidence="1 2" key="1">
    <citation type="submission" date="2020-01" db="EMBL/GenBank/DDBJ databases">
        <title>Kibdelosporangium persica a novel Actinomycetes from a hot desert in Iran.</title>
        <authorList>
            <person name="Safaei N."/>
            <person name="Zaburannyi N."/>
            <person name="Mueller R."/>
            <person name="Wink J."/>
        </authorList>
    </citation>
    <scope>NUCLEOTIDE SEQUENCE [LARGE SCALE GENOMIC DNA]</scope>
    <source>
        <strain evidence="1 2">4NS15</strain>
    </source>
</reference>
<proteinExistence type="predicted"/>
<sequence length="89" mass="10608">MEAADFVMTFFRKKKEEESATADWRAGRLVFRRPEATELSFSRLNFLRSSDDHATLRRSVSRIYDGRRDMTEEDIEAEYLRIQRRLDGT</sequence>
<protein>
    <submittedName>
        <fullName evidence="1">Uncharacterized protein</fullName>
    </submittedName>
</protein>
<accession>A0ABX2F4Z9</accession>
<gene>
    <name evidence="1" type="ORF">GC106_35430</name>
</gene>
<dbReference type="EMBL" id="JAAATY010000009">
    <property type="protein sequence ID" value="NRN66322.1"/>
    <property type="molecule type" value="Genomic_DNA"/>
</dbReference>